<dbReference type="Proteomes" id="UP001183388">
    <property type="component" value="Unassembled WGS sequence"/>
</dbReference>
<name>A0ABU2LGG3_9ACTN</name>
<evidence type="ECO:0000256" key="1">
    <source>
        <dbReference type="ARBA" id="ARBA00022679"/>
    </source>
</evidence>
<dbReference type="PANTHER" id="PTHR43289">
    <property type="entry name" value="MITOGEN-ACTIVATED PROTEIN KINASE KINASE KINASE 20-RELATED"/>
    <property type="match status" value="1"/>
</dbReference>
<gene>
    <name evidence="9" type="ORF">RM780_26885</name>
</gene>
<dbReference type="Gene3D" id="1.10.510.10">
    <property type="entry name" value="Transferase(Phosphotransferase) domain 1"/>
    <property type="match status" value="1"/>
</dbReference>
<feature type="compositionally biased region" description="Low complexity" evidence="6">
    <location>
        <begin position="555"/>
        <end position="567"/>
    </location>
</feature>
<feature type="compositionally biased region" description="Pro residues" evidence="6">
    <location>
        <begin position="327"/>
        <end position="344"/>
    </location>
</feature>
<evidence type="ECO:0000256" key="2">
    <source>
        <dbReference type="ARBA" id="ARBA00022741"/>
    </source>
</evidence>
<dbReference type="PROSITE" id="PS50011">
    <property type="entry name" value="PROTEIN_KINASE_DOM"/>
    <property type="match status" value="1"/>
</dbReference>
<keyword evidence="1 9" id="KW-0808">Transferase</keyword>
<dbReference type="CDD" id="cd14014">
    <property type="entry name" value="STKc_PknB_like"/>
    <property type="match status" value="1"/>
</dbReference>
<accession>A0ABU2LGG3</accession>
<dbReference type="EMBL" id="JAVREN010000078">
    <property type="protein sequence ID" value="MDT0310545.1"/>
    <property type="molecule type" value="Genomic_DNA"/>
</dbReference>
<feature type="compositionally biased region" description="Low complexity" evidence="6">
    <location>
        <begin position="345"/>
        <end position="359"/>
    </location>
</feature>
<dbReference type="InterPro" id="IPR008271">
    <property type="entry name" value="Ser/Thr_kinase_AS"/>
</dbReference>
<proteinExistence type="predicted"/>
<dbReference type="Pfam" id="PF00069">
    <property type="entry name" value="Pkinase"/>
    <property type="match status" value="1"/>
</dbReference>
<dbReference type="Gene3D" id="3.30.200.20">
    <property type="entry name" value="Phosphorylase Kinase, domain 1"/>
    <property type="match status" value="1"/>
</dbReference>
<dbReference type="SUPFAM" id="SSF56112">
    <property type="entry name" value="Protein kinase-like (PK-like)"/>
    <property type="match status" value="1"/>
</dbReference>
<dbReference type="InterPro" id="IPR000719">
    <property type="entry name" value="Prot_kinase_dom"/>
</dbReference>
<feature type="transmembrane region" description="Helical" evidence="7">
    <location>
        <begin position="420"/>
        <end position="441"/>
    </location>
</feature>
<organism evidence="9 10">
    <name type="scientific">Streptomyces boetiae</name>
    <dbReference type="NCBI Taxonomy" id="3075541"/>
    <lineage>
        <taxon>Bacteria</taxon>
        <taxon>Bacillati</taxon>
        <taxon>Actinomycetota</taxon>
        <taxon>Actinomycetes</taxon>
        <taxon>Kitasatosporales</taxon>
        <taxon>Streptomycetaceae</taxon>
        <taxon>Streptomyces</taxon>
    </lineage>
</organism>
<evidence type="ECO:0000256" key="4">
    <source>
        <dbReference type="ARBA" id="ARBA00022840"/>
    </source>
</evidence>
<protein>
    <submittedName>
        <fullName evidence="9">Serine/threonine-protein kinase</fullName>
        <ecNumber evidence="9">2.7.11.1</ecNumber>
    </submittedName>
</protein>
<dbReference type="PROSITE" id="PS00107">
    <property type="entry name" value="PROTEIN_KINASE_ATP"/>
    <property type="match status" value="1"/>
</dbReference>
<keyword evidence="4 5" id="KW-0067">ATP-binding</keyword>
<reference evidence="10" key="1">
    <citation type="submission" date="2023-07" db="EMBL/GenBank/DDBJ databases">
        <title>30 novel species of actinomycetes from the DSMZ collection.</title>
        <authorList>
            <person name="Nouioui I."/>
        </authorList>
    </citation>
    <scope>NUCLEOTIDE SEQUENCE [LARGE SCALE GENOMIC DNA]</scope>
    <source>
        <strain evidence="10">DSM 44917</strain>
    </source>
</reference>
<evidence type="ECO:0000259" key="8">
    <source>
        <dbReference type="PROSITE" id="PS50011"/>
    </source>
</evidence>
<feature type="region of interest" description="Disordered" evidence="6">
    <location>
        <begin position="309"/>
        <end position="397"/>
    </location>
</feature>
<evidence type="ECO:0000313" key="9">
    <source>
        <dbReference type="EMBL" id="MDT0310545.1"/>
    </source>
</evidence>
<feature type="compositionally biased region" description="Pro residues" evidence="6">
    <location>
        <begin position="360"/>
        <end position="373"/>
    </location>
</feature>
<comment type="caution">
    <text evidence="9">The sequence shown here is derived from an EMBL/GenBank/DDBJ whole genome shotgun (WGS) entry which is preliminary data.</text>
</comment>
<evidence type="ECO:0000256" key="5">
    <source>
        <dbReference type="PROSITE-ProRule" id="PRU10141"/>
    </source>
</evidence>
<dbReference type="PANTHER" id="PTHR43289:SF34">
    <property type="entry name" value="SERINE_THREONINE-PROTEIN KINASE YBDM-RELATED"/>
    <property type="match status" value="1"/>
</dbReference>
<dbReference type="EC" id="2.7.11.1" evidence="9"/>
<dbReference type="InterPro" id="IPR011009">
    <property type="entry name" value="Kinase-like_dom_sf"/>
</dbReference>
<dbReference type="PROSITE" id="PS00108">
    <property type="entry name" value="PROTEIN_KINASE_ST"/>
    <property type="match status" value="1"/>
</dbReference>
<dbReference type="GO" id="GO:0004674">
    <property type="term" value="F:protein serine/threonine kinase activity"/>
    <property type="evidence" value="ECO:0007669"/>
    <property type="project" value="UniProtKB-EC"/>
</dbReference>
<keyword evidence="10" id="KW-1185">Reference proteome</keyword>
<dbReference type="RefSeq" id="WP_311633511.1">
    <property type="nucleotide sequence ID" value="NZ_JAVREN010000078.1"/>
</dbReference>
<keyword evidence="3 9" id="KW-0418">Kinase</keyword>
<dbReference type="InterPro" id="IPR017441">
    <property type="entry name" value="Protein_kinase_ATP_BS"/>
</dbReference>
<feature type="region of interest" description="Disordered" evidence="6">
    <location>
        <begin position="552"/>
        <end position="572"/>
    </location>
</feature>
<feature type="binding site" evidence="5">
    <location>
        <position position="43"/>
    </location>
    <ligand>
        <name>ATP</name>
        <dbReference type="ChEBI" id="CHEBI:30616"/>
    </ligand>
</feature>
<sequence>MDRLTPQDPHRIGQYRLLARLGEGGMGQVFLARSERGRTVAVKTIRSALAREPDFRRRFAQEITAARRVGARWTAPVLDADTDADTPWVATGYIAGPSLHEVVSRDFGVLPERSILLLANGLGHALSDIHGAGLVHRDLKPSNVLLTIDGPRVIDFGIARALEQAPGENLTRTGATVGSPGFMSPEQIRGHRVTPASDIFCLGSLLAYAATGRTPFGALDSGVHILMFRIAEEPPDLDGLPERLRELIAACLTKDPAQRITVPALLAATSSEDASQEPWLPGALVAQLGRHAVELLDSEDPATRLGHTAVTGWAGNGAPAGQQAPAAPRPAAPATPATPTPPTAPVTAADPHTPARGAAAPPPPRPTPVPSPYSRPGLPHSNPGTGPHSLGGFGPASPYASGAGTAAGNAPGRRRRLGPVLAAVAGAVVLVLLGVLVAVQLTGGGGASGDVDEGYIGAWQGDYTGSDGRVNELRFEIRQGSEGEVIGEALALSTTTLCSFDVRLESADEGLRITEESRWSVPENAAGACDAGGTPQTLSLAEDGERLNWTQGDRSAALSEAPESAAEGNSVPASLLGEWRSEGTRNNVPTSDRITIEEGTFGDLVLTFERSENGEHACTWENHLVQVEGREITLGPDVLVEQGSGPPCQVYAGFRLWNEEGNEDTIKILWLNYLDRTPQQLRRV</sequence>
<feature type="domain" description="Protein kinase" evidence="8">
    <location>
        <begin position="15"/>
        <end position="280"/>
    </location>
</feature>
<evidence type="ECO:0000256" key="7">
    <source>
        <dbReference type="SAM" id="Phobius"/>
    </source>
</evidence>
<keyword evidence="7" id="KW-0472">Membrane</keyword>
<evidence type="ECO:0000256" key="3">
    <source>
        <dbReference type="ARBA" id="ARBA00022777"/>
    </source>
</evidence>
<evidence type="ECO:0000313" key="10">
    <source>
        <dbReference type="Proteomes" id="UP001183388"/>
    </source>
</evidence>
<dbReference type="SMART" id="SM00220">
    <property type="entry name" value="S_TKc"/>
    <property type="match status" value="1"/>
</dbReference>
<evidence type="ECO:0000256" key="6">
    <source>
        <dbReference type="SAM" id="MobiDB-lite"/>
    </source>
</evidence>
<keyword evidence="2 5" id="KW-0547">Nucleotide-binding</keyword>
<keyword evidence="7" id="KW-0812">Transmembrane</keyword>
<keyword evidence="7" id="KW-1133">Transmembrane helix</keyword>